<organism evidence="2 3">
    <name type="scientific">Canna indica</name>
    <name type="common">Indian-shot</name>
    <dbReference type="NCBI Taxonomy" id="4628"/>
    <lineage>
        <taxon>Eukaryota</taxon>
        <taxon>Viridiplantae</taxon>
        <taxon>Streptophyta</taxon>
        <taxon>Embryophyta</taxon>
        <taxon>Tracheophyta</taxon>
        <taxon>Spermatophyta</taxon>
        <taxon>Magnoliopsida</taxon>
        <taxon>Liliopsida</taxon>
        <taxon>Zingiberales</taxon>
        <taxon>Cannaceae</taxon>
        <taxon>Canna</taxon>
    </lineage>
</organism>
<evidence type="ECO:0000313" key="3">
    <source>
        <dbReference type="Proteomes" id="UP001327560"/>
    </source>
</evidence>
<evidence type="ECO:0000313" key="2">
    <source>
        <dbReference type="EMBL" id="WOL16951.1"/>
    </source>
</evidence>
<keyword evidence="3" id="KW-1185">Reference proteome</keyword>
<reference evidence="2 3" key="1">
    <citation type="submission" date="2023-10" db="EMBL/GenBank/DDBJ databases">
        <title>Chromosome-scale genome assembly provides insights into flower coloration mechanisms of Canna indica.</title>
        <authorList>
            <person name="Li C."/>
        </authorList>
    </citation>
    <scope>NUCLEOTIDE SEQUENCE [LARGE SCALE GENOMIC DNA]</scope>
    <source>
        <tissue evidence="2">Flower</tissue>
    </source>
</reference>
<feature type="signal peptide" evidence="1">
    <location>
        <begin position="1"/>
        <end position="28"/>
    </location>
</feature>
<proteinExistence type="predicted"/>
<name>A0AAQ3QPP4_9LILI</name>
<accession>A0AAQ3QPP4</accession>
<dbReference type="AlphaFoldDB" id="A0AAQ3QPP4"/>
<dbReference type="EMBL" id="CP136897">
    <property type="protein sequence ID" value="WOL16951.1"/>
    <property type="molecule type" value="Genomic_DNA"/>
</dbReference>
<keyword evidence="1" id="KW-0732">Signal</keyword>
<sequence>MASLKAIVMLAMIASMLLMESSTPVVDAARLPAVMAGSAVAARVMLQAAPENDDEDAGAEDDDDLQEFDQELVVLGH</sequence>
<protein>
    <submittedName>
        <fullName evidence="2">Uncharacterized protein</fullName>
    </submittedName>
</protein>
<evidence type="ECO:0000256" key="1">
    <source>
        <dbReference type="SAM" id="SignalP"/>
    </source>
</evidence>
<dbReference type="Proteomes" id="UP001327560">
    <property type="component" value="Chromosome 8"/>
</dbReference>
<gene>
    <name evidence="2" type="ORF">Cni_G25739</name>
</gene>
<feature type="chain" id="PRO_5042839436" evidence="1">
    <location>
        <begin position="29"/>
        <end position="77"/>
    </location>
</feature>